<dbReference type="Proteomes" id="UP000256645">
    <property type="component" value="Unassembled WGS sequence"/>
</dbReference>
<comment type="caution">
    <text evidence="2">The sequence shown here is derived from an EMBL/GenBank/DDBJ whole genome shotgun (WGS) entry which is preliminary data.</text>
</comment>
<feature type="compositionally biased region" description="Acidic residues" evidence="1">
    <location>
        <begin position="321"/>
        <end position="346"/>
    </location>
</feature>
<feature type="compositionally biased region" description="Low complexity" evidence="1">
    <location>
        <begin position="183"/>
        <end position="193"/>
    </location>
</feature>
<evidence type="ECO:0000256" key="1">
    <source>
        <dbReference type="SAM" id="MobiDB-lite"/>
    </source>
</evidence>
<evidence type="ECO:0000313" key="2">
    <source>
        <dbReference type="EMBL" id="RDW71201.1"/>
    </source>
</evidence>
<feature type="region of interest" description="Disordered" evidence="1">
    <location>
        <begin position="256"/>
        <end position="287"/>
    </location>
</feature>
<feature type="compositionally biased region" description="Low complexity" evidence="1">
    <location>
        <begin position="311"/>
        <end position="320"/>
    </location>
</feature>
<feature type="compositionally biased region" description="Basic residues" evidence="1">
    <location>
        <begin position="402"/>
        <end position="411"/>
    </location>
</feature>
<gene>
    <name evidence="2" type="ORF">BP6252_07764</name>
</gene>
<keyword evidence="3" id="KW-1185">Reference proteome</keyword>
<feature type="region of interest" description="Disordered" evidence="1">
    <location>
        <begin position="310"/>
        <end position="349"/>
    </location>
</feature>
<feature type="region of interest" description="Disordered" evidence="1">
    <location>
        <begin position="175"/>
        <end position="195"/>
    </location>
</feature>
<dbReference type="AlphaFoldDB" id="A0A3D8RBE6"/>
<feature type="compositionally biased region" description="Basic and acidic residues" evidence="1">
    <location>
        <begin position="257"/>
        <end position="271"/>
    </location>
</feature>
<sequence length="427" mass="46567">MASTDKQTIAQLQASLAAANARATAAEGVVKSIRDELKNRNNAKIQNSEALPEGTSKDTGIYDDTVGNASSDAAERVSVSHWKAYNAAFYEFEKELAASKTDPQSASNTDELLKGLRALGTPRGSLHTTLAEALCNETTIGQSRATGNNNNATHFRTIVENINQIVEGYKPLPAGGADGATPHSGSGHSCSSGDLQSIQQTISDIRNDLLGREKKWETMVGQHNQLTDELEAASQVCQYLMDSLEDLVAKLIQERQLSTKDDSSHKAGDGSKRKRTGSNSEQSRAADLEQQVNDLQAVVDQLKQQISNAIGDQDNNNQDGDNQDGDNQDGDNQDEGNQDEDNQDEDELKKRIKELEAELKKTKADRDRLQKALDDMQKKLRDCRSESWQDRKKRVQAEARAQKGKGAKSKKAGAIGRNELKGLGISF</sequence>
<feature type="region of interest" description="Disordered" evidence="1">
    <location>
        <begin position="44"/>
        <end position="63"/>
    </location>
</feature>
<dbReference type="EMBL" id="PDLM01000008">
    <property type="protein sequence ID" value="RDW71201.1"/>
    <property type="molecule type" value="Genomic_DNA"/>
</dbReference>
<name>A0A3D8RBE6_9HELO</name>
<evidence type="ECO:0000313" key="3">
    <source>
        <dbReference type="Proteomes" id="UP000256645"/>
    </source>
</evidence>
<proteinExistence type="predicted"/>
<reference evidence="2 3" key="1">
    <citation type="journal article" date="2018" name="IMA Fungus">
        <title>IMA Genome-F 9: Draft genome sequence of Annulohypoxylon stygium, Aspergillus mulundensis, Berkeleyomyces basicola (syn. Thielaviopsis basicola), Ceratocystis smalleyi, two Cercospora beticola strains, Coleophoma cylindrospora, Fusarium fracticaudum, Phialophora cf. hyalina, and Morchella septimelata.</title>
        <authorList>
            <person name="Wingfield B.D."/>
            <person name="Bills G.F."/>
            <person name="Dong Y."/>
            <person name="Huang W."/>
            <person name="Nel W.J."/>
            <person name="Swalarsk-Parry B.S."/>
            <person name="Vaghefi N."/>
            <person name="Wilken P.M."/>
            <person name="An Z."/>
            <person name="de Beer Z.W."/>
            <person name="De Vos L."/>
            <person name="Chen L."/>
            <person name="Duong T.A."/>
            <person name="Gao Y."/>
            <person name="Hammerbacher A."/>
            <person name="Kikkert J.R."/>
            <person name="Li Y."/>
            <person name="Li H."/>
            <person name="Li K."/>
            <person name="Li Q."/>
            <person name="Liu X."/>
            <person name="Ma X."/>
            <person name="Naidoo K."/>
            <person name="Pethybridge S.J."/>
            <person name="Sun J."/>
            <person name="Steenkamp E.T."/>
            <person name="van der Nest M.A."/>
            <person name="van Wyk S."/>
            <person name="Wingfield M.J."/>
            <person name="Xiong C."/>
            <person name="Yue Q."/>
            <person name="Zhang X."/>
        </authorList>
    </citation>
    <scope>NUCLEOTIDE SEQUENCE [LARGE SCALE GENOMIC DNA]</scope>
    <source>
        <strain evidence="2 3">BP6252</strain>
    </source>
</reference>
<feature type="compositionally biased region" description="Basic and acidic residues" evidence="1">
    <location>
        <begin position="381"/>
        <end position="401"/>
    </location>
</feature>
<protein>
    <submittedName>
        <fullName evidence="2">Uncharacterized protein</fullName>
    </submittedName>
</protein>
<organism evidence="2 3">
    <name type="scientific">Coleophoma cylindrospora</name>
    <dbReference type="NCBI Taxonomy" id="1849047"/>
    <lineage>
        <taxon>Eukaryota</taxon>
        <taxon>Fungi</taxon>
        <taxon>Dikarya</taxon>
        <taxon>Ascomycota</taxon>
        <taxon>Pezizomycotina</taxon>
        <taxon>Leotiomycetes</taxon>
        <taxon>Helotiales</taxon>
        <taxon>Dermateaceae</taxon>
        <taxon>Coleophoma</taxon>
    </lineage>
</organism>
<feature type="region of interest" description="Disordered" evidence="1">
    <location>
        <begin position="381"/>
        <end position="413"/>
    </location>
</feature>
<dbReference type="OrthoDB" id="10412778at2759"/>
<accession>A0A3D8RBE6</accession>